<reference evidence="4 5" key="1">
    <citation type="submission" date="2016-07" db="EMBL/GenBank/DDBJ databases">
        <title>Pervasive Adenine N6-methylation of Active Genes in Fungi.</title>
        <authorList>
            <consortium name="DOE Joint Genome Institute"/>
            <person name="Mondo S.J."/>
            <person name="Dannebaum R.O."/>
            <person name="Kuo R.C."/>
            <person name="Labutti K."/>
            <person name="Haridas S."/>
            <person name="Kuo A."/>
            <person name="Salamov A."/>
            <person name="Ahrendt S.R."/>
            <person name="Lipzen A."/>
            <person name="Sullivan W."/>
            <person name="Andreopoulos W.B."/>
            <person name="Clum A."/>
            <person name="Lindquist E."/>
            <person name="Daum C."/>
            <person name="Ramamoorthy G.K."/>
            <person name="Gryganskyi A."/>
            <person name="Culley D."/>
            <person name="Magnuson J.K."/>
            <person name="James T.Y."/>
            <person name="O'Malley M.A."/>
            <person name="Stajich J.E."/>
            <person name="Spatafora J.W."/>
            <person name="Visel A."/>
            <person name="Grigoriev I.V."/>
        </authorList>
    </citation>
    <scope>NUCLEOTIDE SEQUENCE [LARGE SCALE GENOMIC DNA]</scope>
    <source>
        <strain evidence="4 5">JEL800</strain>
    </source>
</reference>
<dbReference type="PANTHER" id="PTHR10587:SF133">
    <property type="entry name" value="CHITIN DEACETYLASE 1-RELATED"/>
    <property type="match status" value="1"/>
</dbReference>
<dbReference type="STRING" id="329046.A0A1Y2C5F7"/>
<dbReference type="Gene3D" id="3.20.20.370">
    <property type="entry name" value="Glycoside hydrolase/deacetylase"/>
    <property type="match status" value="1"/>
</dbReference>
<evidence type="ECO:0000256" key="1">
    <source>
        <dbReference type="ARBA" id="ARBA00022723"/>
    </source>
</evidence>
<keyword evidence="5" id="KW-1185">Reference proteome</keyword>
<dbReference type="PANTHER" id="PTHR10587">
    <property type="entry name" value="GLYCOSYL TRANSFERASE-RELATED"/>
    <property type="match status" value="1"/>
</dbReference>
<name>A0A1Y2C5F7_9FUNG</name>
<keyword evidence="2 4" id="KW-0378">Hydrolase</keyword>
<organism evidence="4 5">
    <name type="scientific">Rhizoclosmatium globosum</name>
    <dbReference type="NCBI Taxonomy" id="329046"/>
    <lineage>
        <taxon>Eukaryota</taxon>
        <taxon>Fungi</taxon>
        <taxon>Fungi incertae sedis</taxon>
        <taxon>Chytridiomycota</taxon>
        <taxon>Chytridiomycota incertae sedis</taxon>
        <taxon>Chytridiomycetes</taxon>
        <taxon>Chytridiales</taxon>
        <taxon>Chytriomycetaceae</taxon>
        <taxon>Rhizoclosmatium</taxon>
    </lineage>
</organism>
<proteinExistence type="predicted"/>
<dbReference type="InterPro" id="IPR050248">
    <property type="entry name" value="Polysacc_deacetylase_ArnD"/>
</dbReference>
<dbReference type="InterPro" id="IPR011330">
    <property type="entry name" value="Glyco_hydro/deAcase_b/a-brl"/>
</dbReference>
<dbReference type="GO" id="GO:0005975">
    <property type="term" value="P:carbohydrate metabolic process"/>
    <property type="evidence" value="ECO:0007669"/>
    <property type="project" value="InterPro"/>
</dbReference>
<protein>
    <submittedName>
        <fullName evidence="4">Glycoside hydrolase/deacetylase</fullName>
    </submittedName>
</protein>
<dbReference type="InterPro" id="IPR002509">
    <property type="entry name" value="NODB_dom"/>
</dbReference>
<evidence type="ECO:0000313" key="5">
    <source>
        <dbReference type="Proteomes" id="UP000193642"/>
    </source>
</evidence>
<dbReference type="PROSITE" id="PS51677">
    <property type="entry name" value="NODB"/>
    <property type="match status" value="1"/>
</dbReference>
<dbReference type="OrthoDB" id="2145317at2759"/>
<accession>A0A1Y2C5F7</accession>
<sequence length="259" mass="28849">MKATFWVMGSRIMEYPEVLLDAYQAGHEIGIHTFTHPHLPSLNDDQIIAELILTARAIYEVIGEYPRFFRPPFGDIDDRVRNLAKSMGLTAVLWDADSQDWDNVNNTTMSKIPGIFKAWMEKGMNYSISLEHDYWQDTASIAVDCMNILIDSGMIIIPLSECIGVSSVYNNNILQTFFESEIFTDRPKTHPSTRNTASSLVSSSTSFATSTTSNPTTTASVNVQAPQLKSSSVLSQASVIGVLIATMFFLLPDLFNDWS</sequence>
<dbReference type="Pfam" id="PF01522">
    <property type="entry name" value="Polysacc_deac_1"/>
    <property type="match status" value="1"/>
</dbReference>
<feature type="domain" description="NodB homology" evidence="3">
    <location>
        <begin position="1"/>
        <end position="157"/>
    </location>
</feature>
<dbReference type="GO" id="GO:0004099">
    <property type="term" value="F:chitin deacetylase activity"/>
    <property type="evidence" value="ECO:0007669"/>
    <property type="project" value="TreeGrafter"/>
</dbReference>
<evidence type="ECO:0000256" key="2">
    <source>
        <dbReference type="ARBA" id="ARBA00022801"/>
    </source>
</evidence>
<dbReference type="GO" id="GO:0016020">
    <property type="term" value="C:membrane"/>
    <property type="evidence" value="ECO:0007669"/>
    <property type="project" value="TreeGrafter"/>
</dbReference>
<gene>
    <name evidence="4" type="ORF">BCR33DRAFT_767146</name>
</gene>
<dbReference type="EMBL" id="MCGO01000029">
    <property type="protein sequence ID" value="ORY42261.1"/>
    <property type="molecule type" value="Genomic_DNA"/>
</dbReference>
<dbReference type="GO" id="GO:0046872">
    <property type="term" value="F:metal ion binding"/>
    <property type="evidence" value="ECO:0007669"/>
    <property type="project" value="UniProtKB-KW"/>
</dbReference>
<evidence type="ECO:0000313" key="4">
    <source>
        <dbReference type="EMBL" id="ORY42261.1"/>
    </source>
</evidence>
<dbReference type="GO" id="GO:0009272">
    <property type="term" value="P:fungal-type cell wall biogenesis"/>
    <property type="evidence" value="ECO:0007669"/>
    <property type="project" value="UniProtKB-ARBA"/>
</dbReference>
<dbReference type="SUPFAM" id="SSF88713">
    <property type="entry name" value="Glycoside hydrolase/deacetylase"/>
    <property type="match status" value="1"/>
</dbReference>
<keyword evidence="1" id="KW-0479">Metal-binding</keyword>
<evidence type="ECO:0000259" key="3">
    <source>
        <dbReference type="PROSITE" id="PS51677"/>
    </source>
</evidence>
<comment type="caution">
    <text evidence="4">The sequence shown here is derived from an EMBL/GenBank/DDBJ whole genome shotgun (WGS) entry which is preliminary data.</text>
</comment>
<dbReference type="AlphaFoldDB" id="A0A1Y2C5F7"/>
<dbReference type="Proteomes" id="UP000193642">
    <property type="component" value="Unassembled WGS sequence"/>
</dbReference>